<evidence type="ECO:0000256" key="3">
    <source>
        <dbReference type="ARBA" id="ARBA00008874"/>
    </source>
</evidence>
<feature type="region of interest" description="Disordered" evidence="17">
    <location>
        <begin position="320"/>
        <end position="415"/>
    </location>
</feature>
<dbReference type="InterPro" id="IPR011009">
    <property type="entry name" value="Kinase-like_dom_sf"/>
</dbReference>
<evidence type="ECO:0000256" key="5">
    <source>
        <dbReference type="ARBA" id="ARBA00022490"/>
    </source>
</evidence>
<dbReference type="GO" id="GO:0046872">
    <property type="term" value="F:metal ion binding"/>
    <property type="evidence" value="ECO:0007669"/>
    <property type="project" value="UniProtKB-KW"/>
</dbReference>
<dbReference type="GO" id="GO:0005737">
    <property type="term" value="C:cytoplasm"/>
    <property type="evidence" value="ECO:0007669"/>
    <property type="project" value="UniProtKB-SubCell"/>
</dbReference>
<dbReference type="AlphaFoldDB" id="A0A642V1C7"/>
<evidence type="ECO:0000256" key="4">
    <source>
        <dbReference type="ARBA" id="ARBA00012513"/>
    </source>
</evidence>
<evidence type="ECO:0000256" key="13">
    <source>
        <dbReference type="ARBA" id="ARBA00022842"/>
    </source>
</evidence>
<dbReference type="EC" id="2.7.11.1" evidence="4"/>
<keyword evidence="20" id="KW-1185">Reference proteome</keyword>
<evidence type="ECO:0000256" key="14">
    <source>
        <dbReference type="ARBA" id="ARBA00047899"/>
    </source>
</evidence>
<evidence type="ECO:0000256" key="2">
    <source>
        <dbReference type="ARBA" id="ARBA00004496"/>
    </source>
</evidence>
<evidence type="ECO:0000256" key="7">
    <source>
        <dbReference type="ARBA" id="ARBA00022553"/>
    </source>
</evidence>
<feature type="compositionally biased region" description="Low complexity" evidence="17">
    <location>
        <begin position="1"/>
        <end position="30"/>
    </location>
</feature>
<keyword evidence="5" id="KW-0963">Cytoplasm</keyword>
<evidence type="ECO:0000256" key="17">
    <source>
        <dbReference type="SAM" id="MobiDB-lite"/>
    </source>
</evidence>
<dbReference type="CDD" id="cd06609">
    <property type="entry name" value="STKc_MST3_like"/>
    <property type="match status" value="1"/>
</dbReference>
<keyword evidence="6" id="KW-0723">Serine/threonine-protein kinase</keyword>
<protein>
    <recommendedName>
        <fullName evidence="4">non-specific serine/threonine protein kinase</fullName>
        <ecNumber evidence="4">2.7.11.1</ecNumber>
    </recommendedName>
</protein>
<comment type="caution">
    <text evidence="19">The sequence shown here is derived from an EMBL/GenBank/DDBJ whole genome shotgun (WGS) entry which is preliminary data.</text>
</comment>
<dbReference type="FunFam" id="1.10.510.10:FF:000411">
    <property type="entry name" value="Probable Ste20-like kinase Don3"/>
    <property type="match status" value="1"/>
</dbReference>
<dbReference type="PROSITE" id="PS50011">
    <property type="entry name" value="PROTEIN_KINASE_DOM"/>
    <property type="match status" value="1"/>
</dbReference>
<comment type="cofactor">
    <cofactor evidence="1">
        <name>Mg(2+)</name>
        <dbReference type="ChEBI" id="CHEBI:18420"/>
    </cofactor>
</comment>
<accession>A0A642V1C7</accession>
<dbReference type="OrthoDB" id="248923at2759"/>
<evidence type="ECO:0000256" key="8">
    <source>
        <dbReference type="ARBA" id="ARBA00022679"/>
    </source>
</evidence>
<evidence type="ECO:0000256" key="6">
    <source>
        <dbReference type="ARBA" id="ARBA00022527"/>
    </source>
</evidence>
<dbReference type="InterPro" id="IPR000719">
    <property type="entry name" value="Prot_kinase_dom"/>
</dbReference>
<evidence type="ECO:0000256" key="10">
    <source>
        <dbReference type="ARBA" id="ARBA00022741"/>
    </source>
</evidence>
<gene>
    <name evidence="19" type="ORF">TRICI_005221</name>
</gene>
<organism evidence="19 20">
    <name type="scientific">Trichomonascus ciferrii</name>
    <dbReference type="NCBI Taxonomy" id="44093"/>
    <lineage>
        <taxon>Eukaryota</taxon>
        <taxon>Fungi</taxon>
        <taxon>Dikarya</taxon>
        <taxon>Ascomycota</taxon>
        <taxon>Saccharomycotina</taxon>
        <taxon>Dipodascomycetes</taxon>
        <taxon>Dipodascales</taxon>
        <taxon>Trichomonascaceae</taxon>
        <taxon>Trichomonascus</taxon>
        <taxon>Trichomonascus ciferrii complex</taxon>
    </lineage>
</organism>
<dbReference type="Pfam" id="PF00069">
    <property type="entry name" value="Pkinase"/>
    <property type="match status" value="1"/>
</dbReference>
<comment type="similarity">
    <text evidence="3">Belongs to the protein kinase superfamily. STE Ser/Thr protein kinase family. STE20 subfamily.</text>
</comment>
<evidence type="ECO:0000256" key="12">
    <source>
        <dbReference type="ARBA" id="ARBA00022840"/>
    </source>
</evidence>
<evidence type="ECO:0000256" key="1">
    <source>
        <dbReference type="ARBA" id="ARBA00001946"/>
    </source>
</evidence>
<comment type="subcellular location">
    <subcellularLocation>
        <location evidence="2">Cytoplasm</location>
    </subcellularLocation>
</comment>
<dbReference type="Gene3D" id="1.10.510.10">
    <property type="entry name" value="Transferase(Phosphotransferase) domain 1"/>
    <property type="match status" value="1"/>
</dbReference>
<feature type="binding site" evidence="16">
    <location>
        <position position="79"/>
    </location>
    <ligand>
        <name>ATP</name>
        <dbReference type="ChEBI" id="CHEBI:30616"/>
    </ligand>
</feature>
<keyword evidence="13" id="KW-0460">Magnesium</keyword>
<evidence type="ECO:0000313" key="19">
    <source>
        <dbReference type="EMBL" id="KAA8905861.1"/>
    </source>
</evidence>
<proteinExistence type="inferred from homology"/>
<dbReference type="InterPro" id="IPR050629">
    <property type="entry name" value="STE20/SPS1-PAK"/>
</dbReference>
<evidence type="ECO:0000313" key="20">
    <source>
        <dbReference type="Proteomes" id="UP000761534"/>
    </source>
</evidence>
<dbReference type="EMBL" id="SWFS01000406">
    <property type="protein sequence ID" value="KAA8905861.1"/>
    <property type="molecule type" value="Genomic_DNA"/>
</dbReference>
<dbReference type="PANTHER" id="PTHR48012:SF27">
    <property type="entry name" value="SERINE_THREONINE-PROTEIN KINASE SID1"/>
    <property type="match status" value="1"/>
</dbReference>
<keyword evidence="12 16" id="KW-0067">ATP-binding</keyword>
<dbReference type="InterPro" id="IPR017441">
    <property type="entry name" value="Protein_kinase_ATP_BS"/>
</dbReference>
<dbReference type="PANTHER" id="PTHR48012">
    <property type="entry name" value="STERILE20-LIKE KINASE, ISOFORM B-RELATED"/>
    <property type="match status" value="1"/>
</dbReference>
<feature type="compositionally biased region" description="Polar residues" evidence="17">
    <location>
        <begin position="356"/>
        <end position="395"/>
    </location>
</feature>
<evidence type="ECO:0000256" key="11">
    <source>
        <dbReference type="ARBA" id="ARBA00022777"/>
    </source>
</evidence>
<feature type="domain" description="Protein kinase" evidence="18">
    <location>
        <begin position="49"/>
        <end position="299"/>
    </location>
</feature>
<reference evidence="19" key="1">
    <citation type="journal article" date="2019" name="G3 (Bethesda)">
        <title>Genome Assemblies of Two Rare Opportunistic Yeast Pathogens: Diutina rugosa (syn. Candida rugosa) and Trichomonascus ciferrii (syn. Candida ciferrii).</title>
        <authorList>
            <person name="Mixao V."/>
            <person name="Saus E."/>
            <person name="Hansen A.P."/>
            <person name="Lass-Florl C."/>
            <person name="Gabaldon T."/>
        </authorList>
    </citation>
    <scope>NUCLEOTIDE SEQUENCE</scope>
    <source>
        <strain evidence="19">CBS 4856</strain>
    </source>
</reference>
<sequence length="521" mass="58527">MSSTLLTSARSNSSLSSDTSASSDSTESSRYVTATSSTTNRRDFSASQFTLLEELGCGSFGVVYRAMDNVLSKVVAVKKIDLENSDDDIEEIQKEIAILAGCNNPRITKYYGCFVKGYKLWIIMEYLGGGSGLDLLKPGPFDEQSIAIVCHELLKSLEYLHDNGKIHRDIKAANVLLSSEGDVKIADFGVATQLSNNLSRRNTFVGTPFWMAPEVIKQEDYGYKADIWSLGITAMEFARGEPPLSDYHPMKVLFLIPKNDPPKLDGNYSKDFKDFVDQCLQKDPTNRPSVRQLLKHRFIRNAGKPSYLKELIARREEYNGRKKRKPKVYHPTIQTVAPIGESQGDEDDGWDFDTVKPSTTPSEDVSASSSSFNYSQESTNNSTLNNGTYDGSTLANDPGTASRESNTQRTNTEDERVMLKALEQTKAKFSYSPQELEALDSLSTIFSQNLSPPVENYLVKKIIQNGQKNKQTKRYFHTSSSTINQDPDQPSYHRKRDQVEDLLLNRWLEALYERHPTQAEN</sequence>
<dbReference type="VEuPathDB" id="FungiDB:TRICI_005221"/>
<keyword evidence="11" id="KW-0418">Kinase</keyword>
<keyword evidence="10 16" id="KW-0547">Nucleotide-binding</keyword>
<evidence type="ECO:0000259" key="18">
    <source>
        <dbReference type="PROSITE" id="PS50011"/>
    </source>
</evidence>
<dbReference type="Proteomes" id="UP000761534">
    <property type="component" value="Unassembled WGS sequence"/>
</dbReference>
<evidence type="ECO:0000256" key="16">
    <source>
        <dbReference type="PROSITE-ProRule" id="PRU10141"/>
    </source>
</evidence>
<dbReference type="PROSITE" id="PS00107">
    <property type="entry name" value="PROTEIN_KINASE_ATP"/>
    <property type="match status" value="1"/>
</dbReference>
<dbReference type="SMART" id="SM00220">
    <property type="entry name" value="S_TKc"/>
    <property type="match status" value="1"/>
</dbReference>
<evidence type="ECO:0000256" key="15">
    <source>
        <dbReference type="ARBA" id="ARBA00048679"/>
    </source>
</evidence>
<feature type="region of interest" description="Disordered" evidence="17">
    <location>
        <begin position="1"/>
        <end position="34"/>
    </location>
</feature>
<evidence type="ECO:0000256" key="9">
    <source>
        <dbReference type="ARBA" id="ARBA00022723"/>
    </source>
</evidence>
<keyword evidence="7" id="KW-0597">Phosphoprotein</keyword>
<comment type="catalytic activity">
    <reaction evidence="14">
        <text>L-threonyl-[protein] + ATP = O-phospho-L-threonyl-[protein] + ADP + H(+)</text>
        <dbReference type="Rhea" id="RHEA:46608"/>
        <dbReference type="Rhea" id="RHEA-COMP:11060"/>
        <dbReference type="Rhea" id="RHEA-COMP:11605"/>
        <dbReference type="ChEBI" id="CHEBI:15378"/>
        <dbReference type="ChEBI" id="CHEBI:30013"/>
        <dbReference type="ChEBI" id="CHEBI:30616"/>
        <dbReference type="ChEBI" id="CHEBI:61977"/>
        <dbReference type="ChEBI" id="CHEBI:456216"/>
        <dbReference type="EC" id="2.7.11.1"/>
    </reaction>
</comment>
<name>A0A642V1C7_9ASCO</name>
<keyword evidence="8" id="KW-0808">Transferase</keyword>
<dbReference type="GO" id="GO:0005524">
    <property type="term" value="F:ATP binding"/>
    <property type="evidence" value="ECO:0007669"/>
    <property type="project" value="UniProtKB-UniRule"/>
</dbReference>
<keyword evidence="9" id="KW-0479">Metal-binding</keyword>
<dbReference type="SUPFAM" id="SSF56112">
    <property type="entry name" value="Protein kinase-like (PK-like)"/>
    <property type="match status" value="1"/>
</dbReference>
<dbReference type="Gene3D" id="3.30.200.20">
    <property type="entry name" value="Phosphorylase Kinase, domain 1"/>
    <property type="match status" value="1"/>
</dbReference>
<comment type="catalytic activity">
    <reaction evidence="15">
        <text>L-seryl-[protein] + ATP = O-phospho-L-seryl-[protein] + ADP + H(+)</text>
        <dbReference type="Rhea" id="RHEA:17989"/>
        <dbReference type="Rhea" id="RHEA-COMP:9863"/>
        <dbReference type="Rhea" id="RHEA-COMP:11604"/>
        <dbReference type="ChEBI" id="CHEBI:15378"/>
        <dbReference type="ChEBI" id="CHEBI:29999"/>
        <dbReference type="ChEBI" id="CHEBI:30616"/>
        <dbReference type="ChEBI" id="CHEBI:83421"/>
        <dbReference type="ChEBI" id="CHEBI:456216"/>
        <dbReference type="EC" id="2.7.11.1"/>
    </reaction>
</comment>
<dbReference type="GO" id="GO:0004674">
    <property type="term" value="F:protein serine/threonine kinase activity"/>
    <property type="evidence" value="ECO:0007669"/>
    <property type="project" value="UniProtKB-KW"/>
</dbReference>